<evidence type="ECO:0000313" key="3">
    <source>
        <dbReference type="EMBL" id="APH38797.1"/>
    </source>
</evidence>
<dbReference type="InterPro" id="IPR058492">
    <property type="entry name" value="DUF8179"/>
</dbReference>
<evidence type="ECO:0000313" key="4">
    <source>
        <dbReference type="EMBL" id="RNI07991.1"/>
    </source>
</evidence>
<reference evidence="3 5" key="1">
    <citation type="submission" date="2016-10" db="EMBL/GenBank/DDBJ databases">
        <title>Methanohalophilus halophilus.</title>
        <authorList>
            <person name="L'haridon S."/>
        </authorList>
    </citation>
    <scope>NUCLEOTIDE SEQUENCE [LARGE SCALE GENOMIC DNA]</scope>
    <source>
        <strain evidence="3 5">Z-7982</strain>
    </source>
</reference>
<dbReference type="KEGG" id="mhaz:BHR79_04375"/>
<evidence type="ECO:0000259" key="2">
    <source>
        <dbReference type="Pfam" id="PF26548"/>
    </source>
</evidence>
<dbReference type="InterPro" id="IPR016466">
    <property type="entry name" value="Methan_mark_3"/>
</dbReference>
<dbReference type="OrthoDB" id="140355at2157"/>
<dbReference type="Proteomes" id="UP000267921">
    <property type="component" value="Unassembled WGS sequence"/>
</dbReference>
<comment type="similarity">
    <text evidence="1">Belongs to the UPF0288 family.</text>
</comment>
<sequence length="520" mass="57374">MEELGTIQVLVNGEKLSLPDGATVQTAIDTAEAPYKKGASVGILKKSESVRSESVREYRVKTTKGELRLEIIDPSSASARRWMESFRQYEGISLRWSSKDATAFGPFSESLKPERNPTKLDKYDVLFSAGGYNPSNFHLLFSLAEHSADYGAPADGPFARVVGGKKLLTSFERSDRILEIEPVIEWQESAKHLVTDDINTALEEGDGLFTFIKVKLALESPEGAEFFFGLIKDGLFEVDDESSSFISDSSLKGEICSFENFEARRDGAVWVRTAGYGTGKVFISRDERAASVVHSVIGHIEQGIELIHMAGKGHSIFVKTDPAPINILGMGFKEAAKHLEGLGVELVREGYKEDDANIVKLNPSSTIDILLAKKVIATGAPDSLVIRVELYDELAPKTLDFFRHAAGLTFRPIGTLPVMMIYEDTYLFKAAKSAEKYKEILPENVLVDKTKAFEIGITNQAAKRMGIVGVKTEDDDLFGPTGEKFSSTNIIGKILEPEKFKALTEKDTMYVLESKKEEIE</sequence>
<feature type="domain" description="Putative peptidyl-prolyl cis-trans isomerase" evidence="2">
    <location>
        <begin position="386"/>
        <end position="513"/>
    </location>
</feature>
<dbReference type="PIRSF" id="PIRSF005852">
    <property type="entry name" value="UCP005852"/>
    <property type="match status" value="1"/>
</dbReference>
<protein>
    <recommendedName>
        <fullName evidence="1">UPF0288 protein BHR79_04375</fullName>
    </recommendedName>
</protein>
<reference evidence="4 6" key="2">
    <citation type="submission" date="2018-10" db="EMBL/GenBank/DDBJ databases">
        <title>Cultivation of a novel Methanohalophilus strain from Kebrit Deep of the Red Sea and a genomic comparison of members of the genus Methanohalophilus.</title>
        <authorList>
            <person name="Guan Y."/>
            <person name="Ngugi D.K."/>
            <person name="Stingl U."/>
        </authorList>
    </citation>
    <scope>NUCLEOTIDE SEQUENCE [LARGE SCALE GENOMIC DNA]</scope>
    <source>
        <strain evidence="4 6">DSM 3094</strain>
    </source>
</reference>
<dbReference type="STRING" id="2177.BHR79_04375"/>
<dbReference type="EMBL" id="CP017921">
    <property type="protein sequence ID" value="APH38797.1"/>
    <property type="molecule type" value="Genomic_DNA"/>
</dbReference>
<dbReference type="Pfam" id="PF26548">
    <property type="entry name" value="DUF8179"/>
    <property type="match status" value="1"/>
</dbReference>
<proteinExistence type="inferred from homology"/>
<dbReference type="Proteomes" id="UP000186879">
    <property type="component" value="Chromosome"/>
</dbReference>
<evidence type="ECO:0000313" key="5">
    <source>
        <dbReference type="Proteomes" id="UP000186879"/>
    </source>
</evidence>
<dbReference type="HAMAP" id="MF_01089">
    <property type="entry name" value="UPF0288"/>
    <property type="match status" value="1"/>
</dbReference>
<dbReference type="NCBIfam" id="TIGR03268">
    <property type="entry name" value="methan_mark_3"/>
    <property type="match status" value="1"/>
</dbReference>
<dbReference type="AlphaFoldDB" id="A0A1L3Q1Q6"/>
<evidence type="ECO:0000313" key="6">
    <source>
        <dbReference type="Proteomes" id="UP000267921"/>
    </source>
</evidence>
<dbReference type="EMBL" id="RJJG01000006">
    <property type="protein sequence ID" value="RNI07991.1"/>
    <property type="molecule type" value="Genomic_DNA"/>
</dbReference>
<keyword evidence="5" id="KW-1185">Reference proteome</keyword>
<organism evidence="3 5">
    <name type="scientific">Methanohalophilus halophilus</name>
    <dbReference type="NCBI Taxonomy" id="2177"/>
    <lineage>
        <taxon>Archaea</taxon>
        <taxon>Methanobacteriati</taxon>
        <taxon>Methanobacteriota</taxon>
        <taxon>Stenosarchaea group</taxon>
        <taxon>Methanomicrobia</taxon>
        <taxon>Methanosarcinales</taxon>
        <taxon>Methanosarcinaceae</taxon>
        <taxon>Methanohalophilus</taxon>
    </lineage>
</organism>
<evidence type="ECO:0000256" key="1">
    <source>
        <dbReference type="HAMAP-Rule" id="MF_01089"/>
    </source>
</evidence>
<accession>A0A1L3Q1Q6</accession>
<gene>
    <name evidence="3" type="ORF">BHR79_04375</name>
    <name evidence="4" type="ORF">EFE40_08550</name>
</gene>
<name>A0A1L3Q1Q6_9EURY</name>